<feature type="chain" id="PRO_5045218053" evidence="1">
    <location>
        <begin position="29"/>
        <end position="136"/>
    </location>
</feature>
<keyword evidence="1" id="KW-0732">Signal</keyword>
<evidence type="ECO:0000313" key="2">
    <source>
        <dbReference type="EMBL" id="MEY9260324.1"/>
    </source>
</evidence>
<organism evidence="2 3">
    <name type="scientific">Brevibacterium epidermidis</name>
    <dbReference type="NCBI Taxonomy" id="1698"/>
    <lineage>
        <taxon>Bacteria</taxon>
        <taxon>Bacillati</taxon>
        <taxon>Actinomycetota</taxon>
        <taxon>Actinomycetes</taxon>
        <taxon>Micrococcales</taxon>
        <taxon>Brevibacteriaceae</taxon>
        <taxon>Brevibacterium</taxon>
    </lineage>
</organism>
<feature type="signal peptide" evidence="1">
    <location>
        <begin position="1"/>
        <end position="28"/>
    </location>
</feature>
<dbReference type="Proteomes" id="UP001565435">
    <property type="component" value="Unassembled WGS sequence"/>
</dbReference>
<dbReference type="EMBL" id="JBGBYS010000027">
    <property type="protein sequence ID" value="MEY9260324.1"/>
    <property type="molecule type" value="Genomic_DNA"/>
</dbReference>
<gene>
    <name evidence="2" type="ORF">ABH903_003367</name>
</gene>
<comment type="caution">
    <text evidence="2">The sequence shown here is derived from an EMBL/GenBank/DDBJ whole genome shotgun (WGS) entry which is preliminary data.</text>
</comment>
<proteinExistence type="predicted"/>
<dbReference type="RefSeq" id="WP_370037140.1">
    <property type="nucleotide sequence ID" value="NZ_JBGBYS010000027.1"/>
</dbReference>
<protein>
    <submittedName>
        <fullName evidence="2">Uncharacterized protein</fullName>
    </submittedName>
</protein>
<reference evidence="2 3" key="1">
    <citation type="submission" date="2024-07" db="EMBL/GenBank/DDBJ databases">
        <title>Mealworm larvae gut microbial communities from Newark, Delaware, USA.</title>
        <authorList>
            <person name="Blenner M."/>
        </authorList>
    </citation>
    <scope>NUCLEOTIDE SEQUENCE [LARGE SCALE GENOMIC DNA]</scope>
    <source>
        <strain evidence="2 3">UD i117</strain>
    </source>
</reference>
<accession>A0ABV4EP67</accession>
<evidence type="ECO:0000256" key="1">
    <source>
        <dbReference type="SAM" id="SignalP"/>
    </source>
</evidence>
<sequence length="136" mass="14541">MKNLTTILASIFLAISFSLVGGASPAAAAPEVQSSAITVSPQAMKFKKGYKYLCKAYSVRGATQYNGPKANPKKCKTTYRIVNPKGKIVLQITKPQKSLAQVVSRSWKSANKWCGSNPLTCTILTTVGFAALKAIL</sequence>
<name>A0ABV4EP67_BREEP</name>
<evidence type="ECO:0000313" key="3">
    <source>
        <dbReference type="Proteomes" id="UP001565435"/>
    </source>
</evidence>
<keyword evidence="3" id="KW-1185">Reference proteome</keyword>